<protein>
    <submittedName>
        <fullName evidence="2">Uncharacterized protein</fullName>
    </submittedName>
</protein>
<proteinExistence type="predicted"/>
<reference evidence="2" key="1">
    <citation type="submission" date="2021-06" db="EMBL/GenBank/DDBJ databases">
        <title>Genome Sequence of Mortierella hyaline Strain SCG-10, a Cold-Adapted, Nitrate-Reducing Fungus Isolated from Soil in Minnesota, USA.</title>
        <authorList>
            <person name="Aldossari N."/>
        </authorList>
    </citation>
    <scope>NUCLEOTIDE SEQUENCE</scope>
    <source>
        <strain evidence="2">SCG-10</strain>
    </source>
</reference>
<accession>A0A9P7XMY8</accession>
<feature type="region of interest" description="Disordered" evidence="1">
    <location>
        <begin position="181"/>
        <end position="230"/>
    </location>
</feature>
<organism evidence="2 3">
    <name type="scientific">Linnemannia hyalina</name>
    <dbReference type="NCBI Taxonomy" id="64524"/>
    <lineage>
        <taxon>Eukaryota</taxon>
        <taxon>Fungi</taxon>
        <taxon>Fungi incertae sedis</taxon>
        <taxon>Mucoromycota</taxon>
        <taxon>Mortierellomycotina</taxon>
        <taxon>Mortierellomycetes</taxon>
        <taxon>Mortierellales</taxon>
        <taxon>Mortierellaceae</taxon>
        <taxon>Linnemannia</taxon>
    </lineage>
</organism>
<name>A0A9P7XMY8_9FUNG</name>
<dbReference type="EMBL" id="JAHRHY010000018">
    <property type="protein sequence ID" value="KAG9062864.1"/>
    <property type="molecule type" value="Genomic_DNA"/>
</dbReference>
<dbReference type="Proteomes" id="UP000707451">
    <property type="component" value="Unassembled WGS sequence"/>
</dbReference>
<feature type="compositionally biased region" description="Low complexity" evidence="1">
    <location>
        <begin position="295"/>
        <end position="321"/>
    </location>
</feature>
<feature type="region of interest" description="Disordered" evidence="1">
    <location>
        <begin position="1"/>
        <end position="117"/>
    </location>
</feature>
<keyword evidence="3" id="KW-1185">Reference proteome</keyword>
<feature type="region of interest" description="Disordered" evidence="1">
    <location>
        <begin position="341"/>
        <end position="379"/>
    </location>
</feature>
<comment type="caution">
    <text evidence="2">The sequence shown here is derived from an EMBL/GenBank/DDBJ whole genome shotgun (WGS) entry which is preliminary data.</text>
</comment>
<feature type="compositionally biased region" description="Polar residues" evidence="1">
    <location>
        <begin position="35"/>
        <end position="47"/>
    </location>
</feature>
<feature type="compositionally biased region" description="Low complexity" evidence="1">
    <location>
        <begin position="190"/>
        <end position="219"/>
    </location>
</feature>
<evidence type="ECO:0000313" key="3">
    <source>
        <dbReference type="Proteomes" id="UP000707451"/>
    </source>
</evidence>
<dbReference type="OrthoDB" id="2387083at2759"/>
<feature type="compositionally biased region" description="Polar residues" evidence="1">
    <location>
        <begin position="356"/>
        <end position="367"/>
    </location>
</feature>
<gene>
    <name evidence="2" type="ORF">KI688_005171</name>
</gene>
<sequence length="379" mass="39770">MTTLHGTGQPKSLYRPNAVPTSSAIRLHPAGSAVDPTTTQPGLSGSGSAPRVIVTAPGEAGGTGRRSARFVDDGDDTDGGTDTGSSRHNSPSTPTSRTSHHSNNVTFQTRPRGYTADSAHSAEFPTFAAYRQSQRGNFDALAQRFKRAFAISQQTTEQQQQQQQMAMMQSPASKELSPSMITDPPSYDQTTGEPSISSPPTIPLTATTLTAGTTRTGAGVQTRSRSASTASMISDIAGRLRSGSLFSRSSPTTNTTTSSNKNSTTISILPATKTATDPLHYTYISSGANSEVTRPSLLSSPSHSATYSSSPSSAATHATPTMMTSASTTISMEIMPVLELLESQSPLPQTGHDRTPSSPTDVQTLSSIPPPDREQHPLT</sequence>
<feature type="region of interest" description="Disordered" evidence="1">
    <location>
        <begin position="242"/>
        <end position="265"/>
    </location>
</feature>
<feature type="compositionally biased region" description="Polar residues" evidence="1">
    <location>
        <begin position="1"/>
        <end position="10"/>
    </location>
</feature>
<feature type="region of interest" description="Disordered" evidence="1">
    <location>
        <begin position="291"/>
        <end position="321"/>
    </location>
</feature>
<dbReference type="AlphaFoldDB" id="A0A9P7XMY8"/>
<evidence type="ECO:0000313" key="2">
    <source>
        <dbReference type="EMBL" id="KAG9062864.1"/>
    </source>
</evidence>
<feature type="compositionally biased region" description="Low complexity" evidence="1">
    <location>
        <begin position="83"/>
        <end position="104"/>
    </location>
</feature>
<evidence type="ECO:0000256" key="1">
    <source>
        <dbReference type="SAM" id="MobiDB-lite"/>
    </source>
</evidence>
<feature type="compositionally biased region" description="Polar residues" evidence="1">
    <location>
        <begin position="221"/>
        <end position="230"/>
    </location>
</feature>